<dbReference type="Gene3D" id="1.25.40.10">
    <property type="entry name" value="Tetratricopeptide repeat domain"/>
    <property type="match status" value="1"/>
</dbReference>
<evidence type="ECO:0000256" key="2">
    <source>
        <dbReference type="ARBA" id="ARBA00011901"/>
    </source>
</evidence>
<evidence type="ECO:0000256" key="4">
    <source>
        <dbReference type="PROSITE-ProRule" id="PRU00339"/>
    </source>
</evidence>
<accession>A0A846QMI1</accession>
<dbReference type="Gene3D" id="3.40.630.40">
    <property type="entry name" value="Zn-dependent exopeptidases"/>
    <property type="match status" value="1"/>
</dbReference>
<dbReference type="Pfam" id="PF01520">
    <property type="entry name" value="Amidase_3"/>
    <property type="match status" value="1"/>
</dbReference>
<dbReference type="RefSeq" id="WP_167939757.1">
    <property type="nucleotide sequence ID" value="NZ_JAATJA010000001.1"/>
</dbReference>
<dbReference type="GO" id="GO:0009253">
    <property type="term" value="P:peptidoglycan catabolic process"/>
    <property type="evidence" value="ECO:0007669"/>
    <property type="project" value="InterPro"/>
</dbReference>
<keyword evidence="7" id="KW-1185">Reference proteome</keyword>
<dbReference type="PROSITE" id="PS50005">
    <property type="entry name" value="TPR"/>
    <property type="match status" value="1"/>
</dbReference>
<name>A0A846QMI1_9BACT</name>
<dbReference type="CDD" id="cd02696">
    <property type="entry name" value="MurNAc-LAA"/>
    <property type="match status" value="1"/>
</dbReference>
<feature type="domain" description="MurNAc-LAA" evidence="5">
    <location>
        <begin position="228"/>
        <end position="382"/>
    </location>
</feature>
<comment type="catalytic activity">
    <reaction evidence="1">
        <text>Hydrolyzes the link between N-acetylmuramoyl residues and L-amino acid residues in certain cell-wall glycopeptides.</text>
        <dbReference type="EC" id="3.5.1.28"/>
    </reaction>
</comment>
<dbReference type="PANTHER" id="PTHR30404">
    <property type="entry name" value="N-ACETYLMURAMOYL-L-ALANINE AMIDASE"/>
    <property type="match status" value="1"/>
</dbReference>
<evidence type="ECO:0000313" key="6">
    <source>
        <dbReference type="EMBL" id="NJB66635.1"/>
    </source>
</evidence>
<dbReference type="SMART" id="SM00646">
    <property type="entry name" value="Ami_3"/>
    <property type="match status" value="1"/>
</dbReference>
<gene>
    <name evidence="6" type="ORF">GGQ74_000275</name>
</gene>
<keyword evidence="3" id="KW-0378">Hydrolase</keyword>
<evidence type="ECO:0000259" key="5">
    <source>
        <dbReference type="SMART" id="SM00646"/>
    </source>
</evidence>
<dbReference type="Proteomes" id="UP000580856">
    <property type="component" value="Unassembled WGS sequence"/>
</dbReference>
<dbReference type="SUPFAM" id="SSF48452">
    <property type="entry name" value="TPR-like"/>
    <property type="match status" value="1"/>
</dbReference>
<feature type="repeat" description="TPR" evidence="4">
    <location>
        <begin position="70"/>
        <end position="103"/>
    </location>
</feature>
<organism evidence="6 7">
    <name type="scientific">Desulfobaculum xiamenense</name>
    <dbReference type="NCBI Taxonomy" id="995050"/>
    <lineage>
        <taxon>Bacteria</taxon>
        <taxon>Pseudomonadati</taxon>
        <taxon>Thermodesulfobacteriota</taxon>
        <taxon>Desulfovibrionia</taxon>
        <taxon>Desulfovibrionales</taxon>
        <taxon>Desulfovibrionaceae</taxon>
        <taxon>Desulfobaculum</taxon>
    </lineage>
</organism>
<evidence type="ECO:0000256" key="1">
    <source>
        <dbReference type="ARBA" id="ARBA00001561"/>
    </source>
</evidence>
<dbReference type="InterPro" id="IPR002508">
    <property type="entry name" value="MurNAc-LAA_cat"/>
</dbReference>
<protein>
    <recommendedName>
        <fullName evidence="2">N-acetylmuramoyl-L-alanine amidase</fullName>
        <ecNumber evidence="2">3.5.1.28</ecNumber>
    </recommendedName>
</protein>
<dbReference type="Pfam" id="PF14559">
    <property type="entry name" value="TPR_19"/>
    <property type="match status" value="1"/>
</dbReference>
<dbReference type="EC" id="3.5.1.28" evidence="2"/>
<dbReference type="GO" id="GO:0030288">
    <property type="term" value="C:outer membrane-bounded periplasmic space"/>
    <property type="evidence" value="ECO:0007669"/>
    <property type="project" value="TreeGrafter"/>
</dbReference>
<dbReference type="InterPro" id="IPR050695">
    <property type="entry name" value="N-acetylmuramoyl_amidase_3"/>
</dbReference>
<evidence type="ECO:0000313" key="7">
    <source>
        <dbReference type="Proteomes" id="UP000580856"/>
    </source>
</evidence>
<dbReference type="SUPFAM" id="SSF53187">
    <property type="entry name" value="Zn-dependent exopeptidases"/>
    <property type="match status" value="1"/>
</dbReference>
<dbReference type="EMBL" id="JAATJA010000001">
    <property type="protein sequence ID" value="NJB66635.1"/>
    <property type="molecule type" value="Genomic_DNA"/>
</dbReference>
<comment type="caution">
    <text evidence="6">The sequence shown here is derived from an EMBL/GenBank/DDBJ whole genome shotgun (WGS) entry which is preliminary data.</text>
</comment>
<sequence>MRDDRRRVLRGLAVAGMWAFSRPIAASWGASSVPTPLDMGLRAQDALESGDVVAAVDILEQAVRAAPNEPWLWGLLGRAHMAGDDFARAGQAFRRALTLEPTDTYSRMMLDMLSQRPAGVQGDMPGTPGDAPLSELELRAQAERREFLESSRTHEGTGRGAFRVNRIMLDPGHGGFDSGAVGPGGLKEKDVALDVALRIRSIMMHDASGPEVLLTRSADHFLPLSARTAAANRVGADIFVSLHVNAGERRGARGVETYSCSEAASGREAARLALYENSVVRFEEEDGPRRFLELEDILFRFERRRYWAVSAAAASRMQMTLAEALPWPDRGTHSADFFVLRKVRMPALLLETGFISNPDEERLLRDSAVRQRIAQAVADGLFAMHGSGIGA</sequence>
<dbReference type="InterPro" id="IPR019734">
    <property type="entry name" value="TPR_rpt"/>
</dbReference>
<dbReference type="AlphaFoldDB" id="A0A846QMI1"/>
<proteinExistence type="predicted"/>
<dbReference type="GO" id="GO:0008745">
    <property type="term" value="F:N-acetylmuramoyl-L-alanine amidase activity"/>
    <property type="evidence" value="ECO:0007669"/>
    <property type="project" value="UniProtKB-EC"/>
</dbReference>
<keyword evidence="4" id="KW-0802">TPR repeat</keyword>
<evidence type="ECO:0000256" key="3">
    <source>
        <dbReference type="ARBA" id="ARBA00022801"/>
    </source>
</evidence>
<dbReference type="PANTHER" id="PTHR30404:SF0">
    <property type="entry name" value="N-ACETYLMURAMOYL-L-ALANINE AMIDASE AMIC"/>
    <property type="match status" value="1"/>
</dbReference>
<reference evidence="6 7" key="1">
    <citation type="submission" date="2020-03" db="EMBL/GenBank/DDBJ databases">
        <title>Genomic Encyclopedia of Type Strains, Phase IV (KMG-IV): sequencing the most valuable type-strain genomes for metagenomic binning, comparative biology and taxonomic classification.</title>
        <authorList>
            <person name="Goeker M."/>
        </authorList>
    </citation>
    <scope>NUCLEOTIDE SEQUENCE [LARGE SCALE GENOMIC DNA]</scope>
    <source>
        <strain evidence="6 7">DSM 24233</strain>
    </source>
</reference>
<dbReference type="InterPro" id="IPR011990">
    <property type="entry name" value="TPR-like_helical_dom_sf"/>
</dbReference>